<dbReference type="InterPro" id="IPR045225">
    <property type="entry name" value="Uracil/uridine/allantoin_perm"/>
</dbReference>
<dbReference type="GO" id="GO:0005886">
    <property type="term" value="C:plasma membrane"/>
    <property type="evidence" value="ECO:0007669"/>
    <property type="project" value="TreeGrafter"/>
</dbReference>
<dbReference type="EMBL" id="JAVRQU010000013">
    <property type="protein sequence ID" value="KAK5695977.1"/>
    <property type="molecule type" value="Genomic_DNA"/>
</dbReference>
<evidence type="ECO:0000256" key="6">
    <source>
        <dbReference type="SAM" id="Phobius"/>
    </source>
</evidence>
<evidence type="ECO:0008006" key="9">
    <source>
        <dbReference type="Google" id="ProtNLM"/>
    </source>
</evidence>
<dbReference type="PANTHER" id="PTHR30618:SF15">
    <property type="entry name" value="NICOTINAMIDE RIBOSIDE TRANSPORTER 1-RELATED"/>
    <property type="match status" value="1"/>
</dbReference>
<evidence type="ECO:0000256" key="3">
    <source>
        <dbReference type="ARBA" id="ARBA00022692"/>
    </source>
</evidence>
<dbReference type="AlphaFoldDB" id="A0AAN7W1N7"/>
<comment type="caution">
    <text evidence="7">The sequence shown here is derived from an EMBL/GenBank/DDBJ whole genome shotgun (WGS) entry which is preliminary data.</text>
</comment>
<evidence type="ECO:0000256" key="4">
    <source>
        <dbReference type="ARBA" id="ARBA00022989"/>
    </source>
</evidence>
<comment type="similarity">
    <text evidence="2">Belongs to the purine-cytosine permease (2.A.39) family.</text>
</comment>
<evidence type="ECO:0000313" key="8">
    <source>
        <dbReference type="Proteomes" id="UP001310594"/>
    </source>
</evidence>
<feature type="transmembrane region" description="Helical" evidence="6">
    <location>
        <begin position="71"/>
        <end position="96"/>
    </location>
</feature>
<keyword evidence="5 6" id="KW-0472">Membrane</keyword>
<protein>
    <recommendedName>
        <fullName evidence="9">Allantoin permease</fullName>
    </recommendedName>
</protein>
<feature type="transmembrane region" description="Helical" evidence="6">
    <location>
        <begin position="41"/>
        <end position="59"/>
    </location>
</feature>
<keyword evidence="3 6" id="KW-0812">Transmembrane</keyword>
<dbReference type="Pfam" id="PF02133">
    <property type="entry name" value="Transp_cyt_pur"/>
    <property type="match status" value="1"/>
</dbReference>
<evidence type="ECO:0000256" key="2">
    <source>
        <dbReference type="ARBA" id="ARBA00008974"/>
    </source>
</evidence>
<evidence type="ECO:0000256" key="5">
    <source>
        <dbReference type="ARBA" id="ARBA00023136"/>
    </source>
</evidence>
<organism evidence="7 8">
    <name type="scientific">Elasticomyces elasticus</name>
    <dbReference type="NCBI Taxonomy" id="574655"/>
    <lineage>
        <taxon>Eukaryota</taxon>
        <taxon>Fungi</taxon>
        <taxon>Dikarya</taxon>
        <taxon>Ascomycota</taxon>
        <taxon>Pezizomycotina</taxon>
        <taxon>Dothideomycetes</taxon>
        <taxon>Dothideomycetidae</taxon>
        <taxon>Mycosphaerellales</taxon>
        <taxon>Teratosphaeriaceae</taxon>
        <taxon>Elasticomyces</taxon>
    </lineage>
</organism>
<comment type="subcellular location">
    <subcellularLocation>
        <location evidence="1">Membrane</location>
        <topology evidence="1">Multi-pass membrane protein</topology>
    </subcellularLocation>
</comment>
<feature type="transmembrane region" description="Helical" evidence="6">
    <location>
        <begin position="108"/>
        <end position="130"/>
    </location>
</feature>
<accession>A0AAN7W1N7</accession>
<evidence type="ECO:0000256" key="1">
    <source>
        <dbReference type="ARBA" id="ARBA00004141"/>
    </source>
</evidence>
<dbReference type="InterPro" id="IPR001248">
    <property type="entry name" value="Pur-cyt_permease"/>
</dbReference>
<name>A0AAN7W1N7_9PEZI</name>
<evidence type="ECO:0000313" key="7">
    <source>
        <dbReference type="EMBL" id="KAK5695977.1"/>
    </source>
</evidence>
<dbReference type="PANTHER" id="PTHR30618">
    <property type="entry name" value="NCS1 FAMILY PURINE/PYRIMIDINE TRANSPORTER"/>
    <property type="match status" value="1"/>
</dbReference>
<dbReference type="Gene3D" id="1.10.4160.10">
    <property type="entry name" value="Hydantoin permease"/>
    <property type="match status" value="1"/>
</dbReference>
<dbReference type="Proteomes" id="UP001310594">
    <property type="component" value="Unassembled WGS sequence"/>
</dbReference>
<gene>
    <name evidence="7" type="ORF">LTR97_008397</name>
</gene>
<reference evidence="7" key="1">
    <citation type="submission" date="2023-08" db="EMBL/GenBank/DDBJ databases">
        <title>Black Yeasts Isolated from many extreme environments.</title>
        <authorList>
            <person name="Coleine C."/>
            <person name="Stajich J.E."/>
            <person name="Selbmann L."/>
        </authorList>
    </citation>
    <scope>NUCLEOTIDE SEQUENCE</scope>
    <source>
        <strain evidence="7">CCFEE 5810</strain>
    </source>
</reference>
<sequence>MAVGNIVEFLKVPTSQQTISNVWINDDIRPLPPHRRTWTRWAYISFWAINQICLSNWQIGASLVTAGLSVWQAVISIVLGKIIISAVAIANGYVGAEYHIGFAVASRYIWGIYGQYLALIQRIILSLVWFSVQSWTGGLCVQNVLSAIFSSYQHMENHFPASAKMNTKQFIGWIVFNLLMAPILYVRPEGMKHVRIRLDPIRLQETACDNC</sequence>
<proteinExistence type="inferred from homology"/>
<keyword evidence="4 6" id="KW-1133">Transmembrane helix</keyword>
<dbReference type="GO" id="GO:0015205">
    <property type="term" value="F:nucleobase transmembrane transporter activity"/>
    <property type="evidence" value="ECO:0007669"/>
    <property type="project" value="TreeGrafter"/>
</dbReference>
<feature type="transmembrane region" description="Helical" evidence="6">
    <location>
        <begin position="170"/>
        <end position="187"/>
    </location>
</feature>